<evidence type="ECO:0000259" key="6">
    <source>
        <dbReference type="PROSITE" id="PS50887"/>
    </source>
</evidence>
<dbReference type="InterPro" id="IPR043128">
    <property type="entry name" value="Rev_trsase/Diguanyl_cyclase"/>
</dbReference>
<protein>
    <recommendedName>
        <fullName evidence="2">diguanylate cyclase</fullName>
        <ecNumber evidence="2">2.7.7.65</ecNumber>
    </recommendedName>
</protein>
<evidence type="ECO:0000256" key="1">
    <source>
        <dbReference type="ARBA" id="ARBA00001946"/>
    </source>
</evidence>
<evidence type="ECO:0000256" key="4">
    <source>
        <dbReference type="SAM" id="Phobius"/>
    </source>
</evidence>
<dbReference type="EC" id="2.7.7.65" evidence="2"/>
<evidence type="ECO:0000256" key="2">
    <source>
        <dbReference type="ARBA" id="ARBA00012528"/>
    </source>
</evidence>
<evidence type="ECO:0000313" key="8">
    <source>
        <dbReference type="Proteomes" id="UP000254266"/>
    </source>
</evidence>
<gene>
    <name evidence="7" type="ORF">DIZ80_04030</name>
</gene>
<dbReference type="NCBIfam" id="TIGR00254">
    <property type="entry name" value="GGDEF"/>
    <property type="match status" value="1"/>
</dbReference>
<dbReference type="CDD" id="cd01949">
    <property type="entry name" value="GGDEF"/>
    <property type="match status" value="1"/>
</dbReference>
<keyword evidence="4" id="KW-0472">Membrane</keyword>
<feature type="transmembrane region" description="Helical" evidence="4">
    <location>
        <begin position="333"/>
        <end position="355"/>
    </location>
</feature>
<dbReference type="SMART" id="SM00267">
    <property type="entry name" value="GGDEF"/>
    <property type="match status" value="1"/>
</dbReference>
<dbReference type="Pfam" id="PF07695">
    <property type="entry name" value="7TMR-DISM_7TM"/>
    <property type="match status" value="1"/>
</dbReference>
<feature type="domain" description="GGDEF" evidence="6">
    <location>
        <begin position="428"/>
        <end position="552"/>
    </location>
</feature>
<keyword evidence="4" id="KW-0812">Transmembrane</keyword>
<dbReference type="Gene3D" id="3.30.70.270">
    <property type="match status" value="1"/>
</dbReference>
<dbReference type="InterPro" id="IPR050469">
    <property type="entry name" value="Diguanylate_Cyclase"/>
</dbReference>
<name>A0A370DK14_9GAMM</name>
<comment type="caution">
    <text evidence="7">The sequence shown here is derived from an EMBL/GenBank/DDBJ whole genome shotgun (WGS) entry which is preliminary data.</text>
</comment>
<dbReference type="PANTHER" id="PTHR45138:SF9">
    <property type="entry name" value="DIGUANYLATE CYCLASE DGCM-RELATED"/>
    <property type="match status" value="1"/>
</dbReference>
<dbReference type="InterPro" id="IPR011622">
    <property type="entry name" value="7TMR_DISM_rcpt_extracell_dom2"/>
</dbReference>
<keyword evidence="4" id="KW-1133">Transmembrane helix</keyword>
<feature type="chain" id="PRO_5016769247" description="diguanylate cyclase" evidence="5">
    <location>
        <begin position="19"/>
        <end position="552"/>
    </location>
</feature>
<keyword evidence="5" id="KW-0732">Signal</keyword>
<dbReference type="InterPro" id="IPR000160">
    <property type="entry name" value="GGDEF_dom"/>
</dbReference>
<dbReference type="PANTHER" id="PTHR45138">
    <property type="entry name" value="REGULATORY COMPONENTS OF SENSORY TRANSDUCTION SYSTEM"/>
    <property type="match status" value="1"/>
</dbReference>
<keyword evidence="8" id="KW-1185">Reference proteome</keyword>
<comment type="cofactor">
    <cofactor evidence="1">
        <name>Mg(2+)</name>
        <dbReference type="ChEBI" id="CHEBI:18420"/>
    </cofactor>
</comment>
<dbReference type="Gene3D" id="2.60.40.2380">
    <property type="match status" value="1"/>
</dbReference>
<accession>A0A370DK14</accession>
<proteinExistence type="predicted"/>
<dbReference type="Proteomes" id="UP000254266">
    <property type="component" value="Unassembled WGS sequence"/>
</dbReference>
<dbReference type="PROSITE" id="PS50887">
    <property type="entry name" value="GGDEF"/>
    <property type="match status" value="1"/>
</dbReference>
<dbReference type="EMBL" id="QFXC01000007">
    <property type="protein sequence ID" value="RDH84647.1"/>
    <property type="molecule type" value="Genomic_DNA"/>
</dbReference>
<dbReference type="AlphaFoldDB" id="A0A370DK14"/>
<evidence type="ECO:0000256" key="3">
    <source>
        <dbReference type="ARBA" id="ARBA00034247"/>
    </source>
</evidence>
<evidence type="ECO:0000313" key="7">
    <source>
        <dbReference type="EMBL" id="RDH84647.1"/>
    </source>
</evidence>
<dbReference type="InterPro" id="IPR029787">
    <property type="entry name" value="Nucleotide_cyclase"/>
</dbReference>
<feature type="transmembrane region" description="Helical" evidence="4">
    <location>
        <begin position="361"/>
        <end position="381"/>
    </location>
</feature>
<dbReference type="FunFam" id="3.30.70.270:FF:000001">
    <property type="entry name" value="Diguanylate cyclase domain protein"/>
    <property type="match status" value="1"/>
</dbReference>
<comment type="catalytic activity">
    <reaction evidence="3">
        <text>2 GTP = 3',3'-c-di-GMP + 2 diphosphate</text>
        <dbReference type="Rhea" id="RHEA:24898"/>
        <dbReference type="ChEBI" id="CHEBI:33019"/>
        <dbReference type="ChEBI" id="CHEBI:37565"/>
        <dbReference type="ChEBI" id="CHEBI:58805"/>
        <dbReference type="EC" id="2.7.7.65"/>
    </reaction>
</comment>
<dbReference type="Pfam" id="PF00990">
    <property type="entry name" value="GGDEF"/>
    <property type="match status" value="1"/>
</dbReference>
<feature type="transmembrane region" description="Helical" evidence="4">
    <location>
        <begin position="301"/>
        <end position="321"/>
    </location>
</feature>
<organism evidence="7 8">
    <name type="scientific">endosymbiont of Galathealinum brachiosum</name>
    <dbReference type="NCBI Taxonomy" id="2200906"/>
    <lineage>
        <taxon>Bacteria</taxon>
        <taxon>Pseudomonadati</taxon>
        <taxon>Pseudomonadota</taxon>
        <taxon>Gammaproteobacteria</taxon>
        <taxon>sulfur-oxidizing symbionts</taxon>
    </lineage>
</organism>
<evidence type="ECO:0000256" key="5">
    <source>
        <dbReference type="SAM" id="SignalP"/>
    </source>
</evidence>
<feature type="transmembrane region" description="Helical" evidence="4">
    <location>
        <begin position="276"/>
        <end position="295"/>
    </location>
</feature>
<dbReference type="SUPFAM" id="SSF55073">
    <property type="entry name" value="Nucleotide cyclase"/>
    <property type="match status" value="1"/>
</dbReference>
<feature type="transmembrane region" description="Helical" evidence="4">
    <location>
        <begin position="243"/>
        <end position="264"/>
    </location>
</feature>
<dbReference type="Pfam" id="PF07696">
    <property type="entry name" value="7TMR-DISMED2"/>
    <property type="match status" value="1"/>
</dbReference>
<feature type="transmembrane region" description="Helical" evidence="4">
    <location>
        <begin position="183"/>
        <end position="203"/>
    </location>
</feature>
<reference evidence="7 8" key="1">
    <citation type="journal article" date="2018" name="ISME J.">
        <title>Endosymbiont genomes yield clues of tubeworm success.</title>
        <authorList>
            <person name="Li Y."/>
            <person name="Liles M.R."/>
            <person name="Halanych K.M."/>
        </authorList>
    </citation>
    <scope>NUCLEOTIDE SEQUENCE [LARGE SCALE GENOMIC DNA]</scope>
    <source>
        <strain evidence="7">A1464</strain>
    </source>
</reference>
<dbReference type="GO" id="GO:0052621">
    <property type="term" value="F:diguanylate cyclase activity"/>
    <property type="evidence" value="ECO:0007669"/>
    <property type="project" value="UniProtKB-EC"/>
</dbReference>
<feature type="transmembrane region" description="Helical" evidence="4">
    <location>
        <begin position="210"/>
        <end position="228"/>
    </location>
</feature>
<sequence>MKLFLCFILVCIIHPVQASQTPLDLSTPQHNIGQSMIVYEDIDAGMNFEQIRLLTNDDFYRLKQSIFSTPFSQSAYWFKLSLNNTETSAVTRLIVFEPPWLDHINISIISPGGNIKQIELGNTFNYEKRGIDHSLINFKHMFEPGESIVFMQVKTRDPFVFAVSILAERDFLFEQMRESKKTGFLYGVMIALLLYNLFLYIGIKENYYSYYVLFVSAFLIMNASYNGYTFKLLFSQIPVLQTWIQSFSIILFSLTGLLFAQSFLNLKKFHPQLNTLTKNIIIGYAVVAVFSAVLSGYTLNVIIAVSFAGFISAYIFSIALYSWKSGNRSARFFIMGSASGLIGTIVTSSSVMGIIPFSYITYKALDFGMLIDAVFLSLALADRVRITNNDKLKAEQASLTDVLTGLKNRRSYYETRTQELHRIARYKNKLSMITLDVDQFKHFNDNFGHDVGDQVLKHLATILEKSKRQDDYVFRMGGDEFLLLLPETDKEEASQLAERIATTLENERLIINDTIHRVHISSGVAEFLPDDTSMKSVEKRADIALYEAKEST</sequence>
<feature type="signal peptide" evidence="5">
    <location>
        <begin position="1"/>
        <end position="18"/>
    </location>
</feature>
<dbReference type="InterPro" id="IPR011623">
    <property type="entry name" value="7TMR_DISM_rcpt_extracell_dom1"/>
</dbReference>